<dbReference type="Pfam" id="PF01098">
    <property type="entry name" value="FTSW_RODA_SPOVE"/>
    <property type="match status" value="1"/>
</dbReference>
<dbReference type="RefSeq" id="WP_200260533.1">
    <property type="nucleotide sequence ID" value="NZ_NRSH01000139.1"/>
</dbReference>
<feature type="transmembrane region" description="Helical" evidence="17">
    <location>
        <begin position="285"/>
        <end position="305"/>
    </location>
</feature>
<evidence type="ECO:0000256" key="10">
    <source>
        <dbReference type="ARBA" id="ARBA00022984"/>
    </source>
</evidence>
<feature type="transmembrane region" description="Helical" evidence="17">
    <location>
        <begin position="199"/>
        <end position="219"/>
    </location>
</feature>
<keyword evidence="9 17" id="KW-0133">Cell shape</keyword>
<feature type="transmembrane region" description="Helical" evidence="17">
    <location>
        <begin position="23"/>
        <end position="49"/>
    </location>
</feature>
<evidence type="ECO:0000256" key="12">
    <source>
        <dbReference type="ARBA" id="ARBA00023136"/>
    </source>
</evidence>
<keyword evidence="10 17" id="KW-0573">Peptidoglycan synthesis</keyword>
<comment type="pathway">
    <text evidence="2 17">Cell wall biogenesis; peptidoglycan biosynthesis.</text>
</comment>
<evidence type="ECO:0000256" key="3">
    <source>
        <dbReference type="ARBA" id="ARBA00022475"/>
    </source>
</evidence>
<evidence type="ECO:0000256" key="13">
    <source>
        <dbReference type="ARBA" id="ARBA00023306"/>
    </source>
</evidence>
<evidence type="ECO:0000256" key="9">
    <source>
        <dbReference type="ARBA" id="ARBA00022960"/>
    </source>
</evidence>
<evidence type="ECO:0000256" key="6">
    <source>
        <dbReference type="ARBA" id="ARBA00022676"/>
    </source>
</evidence>
<dbReference type="InterPro" id="IPR018365">
    <property type="entry name" value="Cell_cycle_FtsW-rel_CS"/>
</dbReference>
<evidence type="ECO:0000256" key="15">
    <source>
        <dbReference type="ARBA" id="ARBA00038053"/>
    </source>
</evidence>
<protein>
    <recommendedName>
        <fullName evidence="17">Probable peptidoglycan glycosyltransferase FtsW</fullName>
        <shortName evidence="17">PGT</shortName>
        <ecNumber evidence="17">2.4.99.28</ecNumber>
    </recommendedName>
    <alternativeName>
        <fullName evidence="17">Cell division protein FtsW</fullName>
    </alternativeName>
    <alternativeName>
        <fullName evidence="17">Cell wall polymerase</fullName>
    </alternativeName>
    <alternativeName>
        <fullName evidence="17">Peptidoglycan polymerase</fullName>
        <shortName evidence="17">PG polymerase</shortName>
    </alternativeName>
</protein>
<dbReference type="PANTHER" id="PTHR30474">
    <property type="entry name" value="CELL CYCLE PROTEIN"/>
    <property type="match status" value="1"/>
</dbReference>
<keyword evidence="14 17" id="KW-0961">Cell wall biogenesis/degradation</keyword>
<keyword evidence="3 17" id="KW-1003">Cell membrane</keyword>
<evidence type="ECO:0000256" key="14">
    <source>
        <dbReference type="ARBA" id="ARBA00023316"/>
    </source>
</evidence>
<comment type="function">
    <text evidence="17">Peptidoglycan polymerase that is essential for cell division.</text>
</comment>
<keyword evidence="12 17" id="KW-0472">Membrane</keyword>
<dbReference type="InterPro" id="IPR013437">
    <property type="entry name" value="FtsW"/>
</dbReference>
<keyword evidence="6 17" id="KW-0328">Glycosyltransferase</keyword>
<keyword evidence="4 17" id="KW-0997">Cell inner membrane</keyword>
<dbReference type="PANTHER" id="PTHR30474:SF2">
    <property type="entry name" value="PEPTIDOGLYCAN GLYCOSYLTRANSFERASE FTSW-RELATED"/>
    <property type="match status" value="1"/>
</dbReference>
<evidence type="ECO:0000256" key="1">
    <source>
        <dbReference type="ARBA" id="ARBA00004651"/>
    </source>
</evidence>
<feature type="transmembrane region" description="Helical" evidence="17">
    <location>
        <begin position="175"/>
        <end position="192"/>
    </location>
</feature>
<gene>
    <name evidence="17 18" type="primary">ftsW</name>
    <name evidence="18" type="ORF">CKO13_10190</name>
</gene>
<evidence type="ECO:0000256" key="4">
    <source>
        <dbReference type="ARBA" id="ARBA00022519"/>
    </source>
</evidence>
<evidence type="ECO:0000256" key="2">
    <source>
        <dbReference type="ARBA" id="ARBA00004752"/>
    </source>
</evidence>
<feature type="transmembrane region" description="Helical" evidence="17">
    <location>
        <begin position="86"/>
        <end position="106"/>
    </location>
</feature>
<dbReference type="NCBIfam" id="TIGR02614">
    <property type="entry name" value="ftsW"/>
    <property type="match status" value="1"/>
</dbReference>
<comment type="catalytic activity">
    <reaction evidence="16 17">
        <text>[GlcNAc-(1-&gt;4)-Mur2Ac(oyl-L-Ala-gamma-D-Glu-L-Lys-D-Ala-D-Ala)](n)-di-trans,octa-cis-undecaprenyl diphosphate + beta-D-GlcNAc-(1-&gt;4)-Mur2Ac(oyl-L-Ala-gamma-D-Glu-L-Lys-D-Ala-D-Ala)-di-trans,octa-cis-undecaprenyl diphosphate = [GlcNAc-(1-&gt;4)-Mur2Ac(oyl-L-Ala-gamma-D-Glu-L-Lys-D-Ala-D-Ala)](n+1)-di-trans,octa-cis-undecaprenyl diphosphate + di-trans,octa-cis-undecaprenyl diphosphate + H(+)</text>
        <dbReference type="Rhea" id="RHEA:23708"/>
        <dbReference type="Rhea" id="RHEA-COMP:9602"/>
        <dbReference type="Rhea" id="RHEA-COMP:9603"/>
        <dbReference type="ChEBI" id="CHEBI:15378"/>
        <dbReference type="ChEBI" id="CHEBI:58405"/>
        <dbReference type="ChEBI" id="CHEBI:60033"/>
        <dbReference type="ChEBI" id="CHEBI:78435"/>
        <dbReference type="EC" id="2.4.99.28"/>
    </reaction>
</comment>
<evidence type="ECO:0000256" key="5">
    <source>
        <dbReference type="ARBA" id="ARBA00022618"/>
    </source>
</evidence>
<feature type="transmembrane region" description="Helical" evidence="17">
    <location>
        <begin position="152"/>
        <end position="169"/>
    </location>
</feature>
<reference evidence="18 19" key="1">
    <citation type="journal article" date="2020" name="Microorganisms">
        <title>Osmotic Adaptation and Compatible Solute Biosynthesis of Phototrophic Bacteria as Revealed from Genome Analyses.</title>
        <authorList>
            <person name="Imhoff J.F."/>
            <person name="Rahn T."/>
            <person name="Kunzel S."/>
            <person name="Keller A."/>
            <person name="Neulinger S.C."/>
        </authorList>
    </citation>
    <scope>NUCLEOTIDE SEQUENCE [LARGE SCALE GENOMIC DNA]</scope>
    <source>
        <strain evidence="18 19">DSM 15116</strain>
    </source>
</reference>
<sequence length="393" mass="42024">MVDYAAGAPERRYPLWPALDQPLLWAVVAGLLLGLVVVASASVSVADQATGDAFYYFKRQAVFAVLAAGTAFALVQVPLANWQQGSWLMLLLALLLLTLVLIPGIGHEVNGASRWISLGAFNLQVAEPVKILLTLYLADYLVRRGERLRTSTVAFLVPVGVGTLCALLLLSQPDFGTALLLMALVTALLFLAGAPLWRFAALVAGLAGVAGLLIVQAPYRWERVTSFLDPWSDPFNSGFQLTQSLIAIGRGEWHGVGLGDSVQKLFYLPEAHTDFVFSVLAEEGGLLAVTAVIGLFVFIVLRAMATGWACHRHRLPFAGYVAWAVGLIIGMQAFINMGVATGLLPTKGLTLPLFSYGGSSMVVTGALMGLLLRAGCELSHARAEGRRPEEARP</sequence>
<organism evidence="18 19">
    <name type="scientific">Halorhodospira neutriphila</name>
    <dbReference type="NCBI Taxonomy" id="168379"/>
    <lineage>
        <taxon>Bacteria</taxon>
        <taxon>Pseudomonadati</taxon>
        <taxon>Pseudomonadota</taxon>
        <taxon>Gammaproteobacteria</taxon>
        <taxon>Chromatiales</taxon>
        <taxon>Ectothiorhodospiraceae</taxon>
        <taxon>Halorhodospira</taxon>
    </lineage>
</organism>
<comment type="caution">
    <text evidence="18">The sequence shown here is derived from an EMBL/GenBank/DDBJ whole genome shotgun (WGS) entry which is preliminary data.</text>
</comment>
<keyword evidence="13 17" id="KW-0131">Cell cycle</keyword>
<comment type="similarity">
    <text evidence="15 17">Belongs to the SEDS family. FtsW subfamily.</text>
</comment>
<keyword evidence="19" id="KW-1185">Reference proteome</keyword>
<feature type="transmembrane region" description="Helical" evidence="17">
    <location>
        <begin position="61"/>
        <end position="80"/>
    </location>
</feature>
<evidence type="ECO:0000256" key="16">
    <source>
        <dbReference type="ARBA" id="ARBA00049902"/>
    </source>
</evidence>
<feature type="transmembrane region" description="Helical" evidence="17">
    <location>
        <begin position="317"/>
        <end position="341"/>
    </location>
</feature>
<proteinExistence type="inferred from homology"/>
<dbReference type="Proteomes" id="UP000738126">
    <property type="component" value="Unassembled WGS sequence"/>
</dbReference>
<keyword evidence="8 17" id="KW-0812">Transmembrane</keyword>
<keyword evidence="7 17" id="KW-0808">Transferase</keyword>
<keyword evidence="5 17" id="KW-0132">Cell division</keyword>
<evidence type="ECO:0000256" key="11">
    <source>
        <dbReference type="ARBA" id="ARBA00022989"/>
    </source>
</evidence>
<dbReference type="HAMAP" id="MF_00913">
    <property type="entry name" value="PGT_FtsW_proteobact"/>
    <property type="match status" value="1"/>
</dbReference>
<evidence type="ECO:0000256" key="17">
    <source>
        <dbReference type="HAMAP-Rule" id="MF_00913"/>
    </source>
</evidence>
<dbReference type="EC" id="2.4.99.28" evidence="17"/>
<accession>A0ABS1E6Q1</accession>
<evidence type="ECO:0000256" key="7">
    <source>
        <dbReference type="ARBA" id="ARBA00022679"/>
    </source>
</evidence>
<dbReference type="InterPro" id="IPR001182">
    <property type="entry name" value="FtsW/RodA"/>
</dbReference>
<comment type="subcellular location">
    <subcellularLocation>
        <location evidence="17">Cell inner membrane</location>
        <topology evidence="17">Multi-pass membrane protein</topology>
    </subcellularLocation>
    <subcellularLocation>
        <location evidence="1">Cell membrane</location>
        <topology evidence="1">Multi-pass membrane protein</topology>
    </subcellularLocation>
    <text evidence="17">Localizes to the division septum.</text>
</comment>
<keyword evidence="11 17" id="KW-1133">Transmembrane helix</keyword>
<dbReference type="PROSITE" id="PS00428">
    <property type="entry name" value="FTSW_RODA_SPOVE"/>
    <property type="match status" value="1"/>
</dbReference>
<name>A0ABS1E6Q1_9GAMM</name>
<evidence type="ECO:0000313" key="18">
    <source>
        <dbReference type="EMBL" id="MBK1727380.1"/>
    </source>
</evidence>
<feature type="transmembrane region" description="Helical" evidence="17">
    <location>
        <begin position="353"/>
        <end position="372"/>
    </location>
</feature>
<evidence type="ECO:0000256" key="8">
    <source>
        <dbReference type="ARBA" id="ARBA00022692"/>
    </source>
</evidence>
<dbReference type="EMBL" id="NRSH01000139">
    <property type="protein sequence ID" value="MBK1727380.1"/>
    <property type="molecule type" value="Genomic_DNA"/>
</dbReference>
<evidence type="ECO:0000313" key="19">
    <source>
        <dbReference type="Proteomes" id="UP000738126"/>
    </source>
</evidence>